<comment type="caution">
    <text evidence="1">The sequence shown here is derived from an EMBL/GenBank/DDBJ whole genome shotgun (WGS) entry which is preliminary data.</text>
</comment>
<evidence type="ECO:0008006" key="3">
    <source>
        <dbReference type="Google" id="ProtNLM"/>
    </source>
</evidence>
<sequence>MAGRMNAQSSPAGTMTADSWPAARVLAGLSAVPVGHAIDLAFLFPDAAPPQHDALNAETRRHLAGCLTAVELALRLGVERLSDSASSLSDWPDPLCWPMLCAQPGLLGPGLLSHMRLRAGISLMLRQYGRAGMDPDNGEAEDIFSEDPALSEALSMLALAEARWLATAGETQPMRPDLPAEHFSELLWTAGACLAMAAHMSTGLSEQAILPLIERAAWDVLGRHDEGSGPIAVADRLVRMMGDRADDRALPGAVLGQRRFLLFAALAGRRLRMPTAQVVDILIMAPLPHVAALARALDCPDGDYRHLLMTLRPVRPALTDMLLVTEAERYQALDGNQADAIMDLLRTPAALRAKLDHLHQVMAA</sequence>
<protein>
    <recommendedName>
        <fullName evidence="3">DUF2336 domain-containing protein</fullName>
    </recommendedName>
</protein>
<dbReference type="RefSeq" id="WP_021316156.1">
    <property type="nucleotide sequence ID" value="NZ_AUWY01000019.1"/>
</dbReference>
<dbReference type="Proteomes" id="UP000015523">
    <property type="component" value="Unassembled WGS sequence"/>
</dbReference>
<name>T0J844_9SPHN</name>
<reference evidence="1 2" key="1">
    <citation type="journal article" date="2013" name="Genome Announc.">
        <title>Draft Genome Sequence of Sphingobium ummariense Strain RL-3, a Hexachlorocyclohexane-Degrading Bacterium.</title>
        <authorList>
            <person name="Kohli P."/>
            <person name="Dua A."/>
            <person name="Sangwan N."/>
            <person name="Oldach P."/>
            <person name="Khurana J.P."/>
            <person name="Lal R."/>
        </authorList>
    </citation>
    <scope>NUCLEOTIDE SEQUENCE [LARGE SCALE GENOMIC DNA]</scope>
    <source>
        <strain evidence="1 2">RL-3</strain>
    </source>
</reference>
<dbReference type="EMBL" id="AUWY01000019">
    <property type="protein sequence ID" value="EQB34121.1"/>
    <property type="molecule type" value="Genomic_DNA"/>
</dbReference>
<accession>T0J844</accession>
<proteinExistence type="predicted"/>
<evidence type="ECO:0000313" key="1">
    <source>
        <dbReference type="EMBL" id="EQB34121.1"/>
    </source>
</evidence>
<dbReference type="STRING" id="1346791.M529_00465"/>
<dbReference type="AlphaFoldDB" id="T0J844"/>
<dbReference type="PATRIC" id="fig|1346791.3.peg.81"/>
<organism evidence="1 2">
    <name type="scientific">Sphingobium ummariense RL-3</name>
    <dbReference type="NCBI Taxonomy" id="1346791"/>
    <lineage>
        <taxon>Bacteria</taxon>
        <taxon>Pseudomonadati</taxon>
        <taxon>Pseudomonadota</taxon>
        <taxon>Alphaproteobacteria</taxon>
        <taxon>Sphingomonadales</taxon>
        <taxon>Sphingomonadaceae</taxon>
        <taxon>Sphingobium</taxon>
    </lineage>
</organism>
<keyword evidence="2" id="KW-1185">Reference proteome</keyword>
<gene>
    <name evidence="1" type="ORF">M529_00465</name>
</gene>
<evidence type="ECO:0000313" key="2">
    <source>
        <dbReference type="Proteomes" id="UP000015523"/>
    </source>
</evidence>